<gene>
    <name evidence="5" type="ORF">ML536_07855</name>
</gene>
<evidence type="ECO:0000313" key="5">
    <source>
        <dbReference type="EMBL" id="MCI0126738.1"/>
    </source>
</evidence>
<dbReference type="GO" id="GO:0042597">
    <property type="term" value="C:periplasmic space"/>
    <property type="evidence" value="ECO:0007669"/>
    <property type="project" value="InterPro"/>
</dbReference>
<dbReference type="SUPFAM" id="SSF48435">
    <property type="entry name" value="Bacterial muramidases"/>
    <property type="match status" value="1"/>
</dbReference>
<name>A0AA41QM93_9HYPH</name>
<dbReference type="AlphaFoldDB" id="A0AA41QM93"/>
<dbReference type="InterPro" id="IPR023346">
    <property type="entry name" value="Lysozyme-like_dom_sf"/>
</dbReference>
<organism evidence="5 6">
    <name type="scientific">Paradevosia shaoguanensis</name>
    <dbReference type="NCBI Taxonomy" id="1335043"/>
    <lineage>
        <taxon>Bacteria</taxon>
        <taxon>Pseudomonadati</taxon>
        <taxon>Pseudomonadota</taxon>
        <taxon>Alphaproteobacteria</taxon>
        <taxon>Hyphomicrobiales</taxon>
        <taxon>Devosiaceae</taxon>
        <taxon>Paradevosia</taxon>
    </lineage>
</organism>
<dbReference type="CDD" id="cd13401">
    <property type="entry name" value="Slt70-like"/>
    <property type="match status" value="1"/>
</dbReference>
<comment type="caution">
    <text evidence="5">The sequence shown here is derived from an EMBL/GenBank/DDBJ whole genome shotgun (WGS) entry which is preliminary data.</text>
</comment>
<dbReference type="GO" id="GO:0004553">
    <property type="term" value="F:hydrolase activity, hydrolyzing O-glycosyl compounds"/>
    <property type="evidence" value="ECO:0007669"/>
    <property type="project" value="InterPro"/>
</dbReference>
<comment type="similarity">
    <text evidence="1">Belongs to the transglycosylase Slt family.</text>
</comment>
<keyword evidence="6" id="KW-1185">Reference proteome</keyword>
<dbReference type="InterPro" id="IPR008258">
    <property type="entry name" value="Transglycosylase_SLT_dom_1"/>
</dbReference>
<protein>
    <submittedName>
        <fullName evidence="5">Lytic transglycosylase domain-containing protein</fullName>
    </submittedName>
</protein>
<evidence type="ECO:0000259" key="4">
    <source>
        <dbReference type="Pfam" id="PF01464"/>
    </source>
</evidence>
<dbReference type="InterPro" id="IPR008939">
    <property type="entry name" value="Lytic_TGlycosylase_superhlx_U"/>
</dbReference>
<dbReference type="Proteomes" id="UP001156140">
    <property type="component" value="Unassembled WGS sequence"/>
</dbReference>
<feature type="domain" description="Transglycosylase SLT" evidence="4">
    <location>
        <begin position="493"/>
        <end position="596"/>
    </location>
</feature>
<keyword evidence="3" id="KW-0732">Signal</keyword>
<accession>A0AA41QM93</accession>
<comment type="similarity">
    <text evidence="2">Belongs to the virb1 family.</text>
</comment>
<dbReference type="PANTHER" id="PTHR37423">
    <property type="entry name" value="SOLUBLE LYTIC MUREIN TRANSGLYCOSYLASE-RELATED"/>
    <property type="match status" value="1"/>
</dbReference>
<dbReference type="Gene3D" id="1.10.530.10">
    <property type="match status" value="1"/>
</dbReference>
<proteinExistence type="inferred from homology"/>
<dbReference type="RefSeq" id="WP_281735513.1">
    <property type="nucleotide sequence ID" value="NZ_JAKETQ010000001.1"/>
</dbReference>
<dbReference type="Pfam" id="PF01464">
    <property type="entry name" value="SLT"/>
    <property type="match status" value="1"/>
</dbReference>
<evidence type="ECO:0000256" key="3">
    <source>
        <dbReference type="ARBA" id="ARBA00022729"/>
    </source>
</evidence>
<evidence type="ECO:0000256" key="1">
    <source>
        <dbReference type="ARBA" id="ARBA00007734"/>
    </source>
</evidence>
<reference evidence="5" key="1">
    <citation type="submission" date="2022-03" db="EMBL/GenBank/DDBJ databases">
        <title>The complete genome sequence of a Methyloterrigena soli.</title>
        <authorList>
            <person name="Zi Z."/>
        </authorList>
    </citation>
    <scope>NUCLEOTIDE SEQUENCE</scope>
    <source>
        <strain evidence="5">M48</strain>
    </source>
</reference>
<dbReference type="Gene3D" id="1.25.20.10">
    <property type="entry name" value="Bacterial muramidases"/>
    <property type="match status" value="1"/>
</dbReference>
<evidence type="ECO:0000313" key="6">
    <source>
        <dbReference type="Proteomes" id="UP001156140"/>
    </source>
</evidence>
<dbReference type="PANTHER" id="PTHR37423:SF2">
    <property type="entry name" value="MEMBRANE-BOUND LYTIC MUREIN TRANSGLYCOSYLASE C"/>
    <property type="match status" value="1"/>
</dbReference>
<evidence type="ECO:0000256" key="2">
    <source>
        <dbReference type="ARBA" id="ARBA00009387"/>
    </source>
</evidence>
<dbReference type="EMBL" id="JALAZD010000001">
    <property type="protein sequence ID" value="MCI0126738.1"/>
    <property type="molecule type" value="Genomic_DNA"/>
</dbReference>
<sequence>MAVDGVDTITTAAIDPAPIAAGLPQGSATFRRALDLLKSRNYADAYAAARGLQSAVERRTIQWAAIYYGGTDIDYESIARFAADAPDYATAGLYKTRLEQSLVKANADGADVIRLLGGAMPSTIPAQIALASAYLESGQKDRAARIARSIWVDNYLDQKSEDDVKAKLGSLLDRDAHWARAVHLMMNDRAAGVERLLPFLSSGQKSLAVARIAVSRNANNAKALLDAVDPAYQKHPVFIFSRAQRARQAELYESAIDWLNKASGDLPDAAEWWYERRTLIRQLLSAGDAKLAYKAADTYREGPEGRLVDARFHAGWIAASFLGDPKSAKAHFEKMRSLSTLPDTVSQADYWLARTLRQLGDDAGAKTALEAAAKYSTVYYGLLARAELGLKGVEIRGMPAWKHSETVFDAREPVQAIRLLAANGQQSMAMPLLRTFAARLTDTGEMVLAARLAQSIGAHQVAITIAETAESRGAPMDLFSFPKDGLPQNAALAAIDKAAVYAITRQESRFQVDAVSSAGARGLMQLMPGTAKETAAKVGVDYSATRLVTDGAYNALLGSTYLAAQLNRYDGSLVLAAAAYNAGAGNANKWISAYGDPRSSRVDPVVWIELIPFQETRKYVQRVLGNYLVYRARLGDSGMTLMDALRKIPG</sequence>
<dbReference type="SUPFAM" id="SSF53955">
    <property type="entry name" value="Lysozyme-like"/>
    <property type="match status" value="1"/>
</dbReference>